<gene>
    <name evidence="1" type="ORF">H5410_044040</name>
</gene>
<evidence type="ECO:0000313" key="1">
    <source>
        <dbReference type="EMBL" id="KAG5593526.1"/>
    </source>
</evidence>
<comment type="caution">
    <text evidence="1">The sequence shown here is derived from an EMBL/GenBank/DDBJ whole genome shotgun (WGS) entry which is preliminary data.</text>
</comment>
<accession>A0A9J5Y328</accession>
<dbReference type="EMBL" id="JACXVP010000008">
    <property type="protein sequence ID" value="KAG5593526.1"/>
    <property type="molecule type" value="Genomic_DNA"/>
</dbReference>
<name>A0A9J5Y328_SOLCO</name>
<organism evidence="1 2">
    <name type="scientific">Solanum commersonii</name>
    <name type="common">Commerson's wild potato</name>
    <name type="synonym">Commerson's nightshade</name>
    <dbReference type="NCBI Taxonomy" id="4109"/>
    <lineage>
        <taxon>Eukaryota</taxon>
        <taxon>Viridiplantae</taxon>
        <taxon>Streptophyta</taxon>
        <taxon>Embryophyta</taxon>
        <taxon>Tracheophyta</taxon>
        <taxon>Spermatophyta</taxon>
        <taxon>Magnoliopsida</taxon>
        <taxon>eudicotyledons</taxon>
        <taxon>Gunneridae</taxon>
        <taxon>Pentapetalae</taxon>
        <taxon>asterids</taxon>
        <taxon>lamiids</taxon>
        <taxon>Solanales</taxon>
        <taxon>Solanaceae</taxon>
        <taxon>Solanoideae</taxon>
        <taxon>Solaneae</taxon>
        <taxon>Solanum</taxon>
    </lineage>
</organism>
<proteinExistence type="predicted"/>
<evidence type="ECO:0000313" key="2">
    <source>
        <dbReference type="Proteomes" id="UP000824120"/>
    </source>
</evidence>
<dbReference type="Proteomes" id="UP000824120">
    <property type="component" value="Chromosome 8"/>
</dbReference>
<sequence>MWSKFQITKKSMVYSTQKLVNWGFTYFGVCFTMKIGHRNSRSPRSPWTITHNNRQNRGFTYSGDRLTMKMGRFGCEDQLAP</sequence>
<reference evidence="1 2" key="1">
    <citation type="submission" date="2020-09" db="EMBL/GenBank/DDBJ databases">
        <title>De no assembly of potato wild relative species, Solanum commersonii.</title>
        <authorList>
            <person name="Cho K."/>
        </authorList>
    </citation>
    <scope>NUCLEOTIDE SEQUENCE [LARGE SCALE GENOMIC DNA]</scope>
    <source>
        <strain evidence="1">LZ3.2</strain>
        <tissue evidence="1">Leaf</tissue>
    </source>
</reference>
<keyword evidence="2" id="KW-1185">Reference proteome</keyword>
<dbReference type="AlphaFoldDB" id="A0A9J5Y328"/>
<protein>
    <submittedName>
        <fullName evidence="1">Uncharacterized protein</fullName>
    </submittedName>
</protein>